<dbReference type="EMBL" id="CP136508">
    <property type="protein sequence ID" value="WUR12594.1"/>
    <property type="molecule type" value="Genomic_DNA"/>
</dbReference>
<evidence type="ECO:0000313" key="1">
    <source>
        <dbReference type="EMBL" id="WUR12594.1"/>
    </source>
</evidence>
<sequence>MVRGFAQKVINKLPLLLAADADPWRVSESSLDKSAGWRVAKTV</sequence>
<gene>
    <name evidence="1" type="ORF">E7V67_023335</name>
</gene>
<dbReference type="Proteomes" id="UP000321323">
    <property type="component" value="Chromosome"/>
</dbReference>
<evidence type="ECO:0000313" key="2">
    <source>
        <dbReference type="Proteomes" id="UP000321323"/>
    </source>
</evidence>
<keyword evidence="2" id="KW-1185">Reference proteome</keyword>
<name>A0ABZ1UIU4_9BURK</name>
<accession>A0ABZ1UIU4</accession>
<organism evidence="1 2">
    <name type="scientific">[Empedobacter] haloabium</name>
    <dbReference type="NCBI Taxonomy" id="592317"/>
    <lineage>
        <taxon>Bacteria</taxon>
        <taxon>Pseudomonadati</taxon>
        <taxon>Pseudomonadota</taxon>
        <taxon>Betaproteobacteria</taxon>
        <taxon>Burkholderiales</taxon>
        <taxon>Oxalobacteraceae</taxon>
        <taxon>Telluria group</taxon>
        <taxon>Telluria group incertae sedis</taxon>
    </lineage>
</organism>
<reference evidence="1 2" key="1">
    <citation type="journal article" date="2019" name="Int. J. Syst. Evol. Microbiol.">
        <title>The Draft Whole-Genome Sequence of the Antibiotic Producer Empedobacter haloabium ATCC 31962 Provides Indications for Its Taxonomic Reclassification.</title>
        <authorList>
            <person name="Miess H."/>
            <person name="Arlt P."/>
            <person name="Apel A.K."/>
            <person name="Weber T."/>
            <person name="Nieselt K."/>
            <person name="Hanssen F."/>
            <person name="Czemmel S."/>
            <person name="Nahnsen S."/>
            <person name="Gross H."/>
        </authorList>
    </citation>
    <scope>NUCLEOTIDE SEQUENCE [LARGE SCALE GENOMIC DNA]</scope>
    <source>
        <strain evidence="1 2">ATCC 31962</strain>
    </source>
</reference>
<protein>
    <submittedName>
        <fullName evidence="1">Uncharacterized protein</fullName>
    </submittedName>
</protein>
<proteinExistence type="predicted"/>